<dbReference type="PANTHER" id="PTHR23135:SF4">
    <property type="entry name" value="UDP-N-ACETYLMURAMOYL-L-ALANYL-D-GLUTAMATE--2,6-DIAMINOPIMELATE LIGASE MURE HOMOLOG, CHLOROPLASTIC"/>
    <property type="match status" value="1"/>
</dbReference>
<proteinExistence type="inferred from homology"/>
<dbReference type="InterPro" id="IPR004101">
    <property type="entry name" value="Mur_ligase_C"/>
</dbReference>
<protein>
    <recommendedName>
        <fullName evidence="7">UDP-N-acetylmuramoyl-L-alanyl-D-glutamate--2,6-diaminopimelate ligase</fullName>
        <ecNumber evidence="7">6.3.2.13</ecNumber>
    </recommendedName>
    <alternativeName>
        <fullName evidence="7">Meso-A2pm-adding enzyme</fullName>
    </alternativeName>
    <alternativeName>
        <fullName evidence="7">Meso-diaminopimelate-adding enzyme</fullName>
    </alternativeName>
    <alternativeName>
        <fullName evidence="7">UDP-MurNAc-L-Ala-D-Glu:meso-diaminopimelate ligase</fullName>
    </alternativeName>
    <alternativeName>
        <fullName evidence="7">UDP-MurNAc-tripeptide synthetase</fullName>
    </alternativeName>
    <alternativeName>
        <fullName evidence="7">UDP-N-acetylmuramyl-tripeptide synthetase</fullName>
    </alternativeName>
</protein>
<dbReference type="EMBL" id="RJUL01000001">
    <property type="protein sequence ID" value="ROQ30775.1"/>
    <property type="molecule type" value="Genomic_DNA"/>
</dbReference>
<feature type="domain" description="Mur ligase N-terminal catalytic" evidence="9">
    <location>
        <begin position="25"/>
        <end position="96"/>
    </location>
</feature>
<keyword evidence="13" id="KW-1185">Reference proteome</keyword>
<dbReference type="NCBIfam" id="TIGR01085">
    <property type="entry name" value="murE"/>
    <property type="match status" value="1"/>
</dbReference>
<dbReference type="Proteomes" id="UP000268033">
    <property type="component" value="Unassembled WGS sequence"/>
</dbReference>
<evidence type="ECO:0000313" key="12">
    <source>
        <dbReference type="EMBL" id="ROQ30775.1"/>
    </source>
</evidence>
<evidence type="ECO:0000259" key="10">
    <source>
        <dbReference type="Pfam" id="PF02875"/>
    </source>
</evidence>
<comment type="function">
    <text evidence="7">Catalyzes the addition of meso-diaminopimelic acid to the nucleotide precursor UDP-N-acetylmuramoyl-L-alanyl-D-glutamate (UMAG) in the biosynthesis of bacterial cell-wall peptidoglycan.</text>
</comment>
<sequence>MVNWQLKALLAPWFDTPVDAAVDTLCLDSRAVRAGTLFVAIPGHKVDGRHFIDDALEQGASAVLQEADDFAVEMRGAVPVVSFPALRRSLSALAWRFYGEPQIVPVGITGTNGKTTTSQLLAQLCDKLGSNAGIVGTLGAGRFGELVPALNTTPDAIAVARTLAGLKASGCELAAMEVSSHALSQGRVSAVPYKVAIFTNLSRDHLDYHGTLGAYAAAKAQLFDWPTLTASVINADDPIGESWLRERKGRQHTIAYSLEPIDPAMASQVLFVTDVRPHLGGVRAKVKGSFGEAELASPLLGIFNLSNLLAAIAGGLALGFDLKALCAAATSVQPVLGRMQAFERAGRPQVVVDYAHTPDALEAALTALRPHTKGKLWCVFGCGGDRDPGKRPLMTQAVEKCADIGVITADNPRSEKVMDIIQQMLAGNSYGDAMQVVADRREAIRHAIFQASPLDVVLIAGKGHEDYQEINGERLHFSDIEEVQRALDEEPSC</sequence>
<feature type="modified residue" description="N6-carboxylysine" evidence="7">
    <location>
        <position position="219"/>
    </location>
</feature>
<dbReference type="STRING" id="584787.GCA_001247655_03636"/>
<feature type="binding site" evidence="7">
    <location>
        <position position="461"/>
    </location>
    <ligand>
        <name>meso-2,6-diaminopimelate</name>
        <dbReference type="ChEBI" id="CHEBI:57791"/>
    </ligand>
</feature>
<feature type="binding site" evidence="7">
    <location>
        <position position="179"/>
    </location>
    <ligand>
        <name>UDP-N-acetyl-alpha-D-muramoyl-L-alanyl-D-glutamate</name>
        <dbReference type="ChEBI" id="CHEBI:83900"/>
    </ligand>
</feature>
<feature type="domain" description="Mur ligase central" evidence="11">
    <location>
        <begin position="108"/>
        <end position="313"/>
    </location>
</feature>
<keyword evidence="7" id="KW-0067">ATP-binding</keyword>
<keyword evidence="7" id="KW-0963">Cytoplasm</keyword>
<dbReference type="GO" id="GO:0051301">
    <property type="term" value="P:cell division"/>
    <property type="evidence" value="ECO:0007669"/>
    <property type="project" value="UniProtKB-KW"/>
</dbReference>
<dbReference type="SUPFAM" id="SSF53244">
    <property type="entry name" value="MurD-like peptide ligases, peptide-binding domain"/>
    <property type="match status" value="1"/>
</dbReference>
<dbReference type="GO" id="GO:0005524">
    <property type="term" value="F:ATP binding"/>
    <property type="evidence" value="ECO:0007669"/>
    <property type="project" value="UniProtKB-UniRule"/>
</dbReference>
<dbReference type="RefSeq" id="WP_123420528.1">
    <property type="nucleotide sequence ID" value="NZ_RJUL01000001.1"/>
</dbReference>
<evidence type="ECO:0000256" key="6">
    <source>
        <dbReference type="ARBA" id="ARBA00023316"/>
    </source>
</evidence>
<feature type="binding site" evidence="7">
    <location>
        <position position="29"/>
    </location>
    <ligand>
        <name>UDP-N-acetyl-alpha-D-muramoyl-L-alanyl-D-glutamate</name>
        <dbReference type="ChEBI" id="CHEBI:83900"/>
    </ligand>
</feature>
<dbReference type="GO" id="GO:0071555">
    <property type="term" value="P:cell wall organization"/>
    <property type="evidence" value="ECO:0007669"/>
    <property type="project" value="UniProtKB-KW"/>
</dbReference>
<keyword evidence="4 7" id="KW-0573">Peptidoglycan synthesis</keyword>
<dbReference type="GO" id="GO:0000287">
    <property type="term" value="F:magnesium ion binding"/>
    <property type="evidence" value="ECO:0007669"/>
    <property type="project" value="UniProtKB-UniRule"/>
</dbReference>
<feature type="binding site" evidence="7">
    <location>
        <position position="185"/>
    </location>
    <ligand>
        <name>UDP-N-acetyl-alpha-D-muramoyl-L-alanyl-D-glutamate</name>
        <dbReference type="ChEBI" id="CHEBI:83900"/>
    </ligand>
</feature>
<dbReference type="Gene3D" id="3.40.1190.10">
    <property type="entry name" value="Mur-like, catalytic domain"/>
    <property type="match status" value="1"/>
</dbReference>
<dbReference type="Gene3D" id="3.40.1390.10">
    <property type="entry name" value="MurE/MurF, N-terminal domain"/>
    <property type="match status" value="1"/>
</dbReference>
<dbReference type="HAMAP" id="MF_00208">
    <property type="entry name" value="MurE"/>
    <property type="match status" value="1"/>
</dbReference>
<keyword evidence="7" id="KW-0460">Magnesium</keyword>
<evidence type="ECO:0000259" key="11">
    <source>
        <dbReference type="Pfam" id="PF08245"/>
    </source>
</evidence>
<dbReference type="NCBIfam" id="NF001124">
    <property type="entry name" value="PRK00139.1-2"/>
    <property type="match status" value="1"/>
</dbReference>
<evidence type="ECO:0000313" key="13">
    <source>
        <dbReference type="Proteomes" id="UP000268033"/>
    </source>
</evidence>
<comment type="cofactor">
    <cofactor evidence="7">
        <name>Mg(2+)</name>
        <dbReference type="ChEBI" id="CHEBI:18420"/>
    </cofactor>
</comment>
<dbReference type="InterPro" id="IPR036615">
    <property type="entry name" value="Mur_ligase_C_dom_sf"/>
</dbReference>
<comment type="catalytic activity">
    <reaction evidence="7">
        <text>UDP-N-acetyl-alpha-D-muramoyl-L-alanyl-D-glutamate + meso-2,6-diaminopimelate + ATP = UDP-N-acetyl-alpha-D-muramoyl-L-alanyl-gamma-D-glutamyl-meso-2,6-diaminopimelate + ADP + phosphate + H(+)</text>
        <dbReference type="Rhea" id="RHEA:23676"/>
        <dbReference type="ChEBI" id="CHEBI:15378"/>
        <dbReference type="ChEBI" id="CHEBI:30616"/>
        <dbReference type="ChEBI" id="CHEBI:43474"/>
        <dbReference type="ChEBI" id="CHEBI:57791"/>
        <dbReference type="ChEBI" id="CHEBI:83900"/>
        <dbReference type="ChEBI" id="CHEBI:83905"/>
        <dbReference type="ChEBI" id="CHEBI:456216"/>
        <dbReference type="EC" id="6.3.2.13"/>
    </reaction>
</comment>
<keyword evidence="5 7" id="KW-0131">Cell cycle</keyword>
<keyword evidence="6 7" id="KW-0961">Cell wall biogenesis/degradation</keyword>
<comment type="PTM">
    <text evidence="7">Carboxylation is probably crucial for Mg(2+) binding and, consequently, for the gamma-phosphate positioning of ATP.</text>
</comment>
<feature type="binding site" evidence="7">
    <location>
        <position position="27"/>
    </location>
    <ligand>
        <name>UDP-N-acetyl-alpha-D-muramoyl-L-alanyl-D-glutamate</name>
        <dbReference type="ChEBI" id="CHEBI:83900"/>
    </ligand>
</feature>
<dbReference type="GO" id="GO:0008360">
    <property type="term" value="P:regulation of cell shape"/>
    <property type="evidence" value="ECO:0007669"/>
    <property type="project" value="UniProtKB-KW"/>
</dbReference>
<gene>
    <name evidence="7" type="primary">murE</name>
    <name evidence="12" type="ORF">EDC28_101467</name>
</gene>
<evidence type="ECO:0000256" key="5">
    <source>
        <dbReference type="ARBA" id="ARBA00023306"/>
    </source>
</evidence>
<keyword evidence="7" id="KW-0547">Nucleotide-binding</keyword>
<dbReference type="AlphaFoldDB" id="A0A3N1PPU9"/>
<dbReference type="InterPro" id="IPR035911">
    <property type="entry name" value="MurE/MurF_N"/>
</dbReference>
<dbReference type="Gene3D" id="3.90.190.20">
    <property type="entry name" value="Mur ligase, C-terminal domain"/>
    <property type="match status" value="1"/>
</dbReference>
<dbReference type="GO" id="GO:0008765">
    <property type="term" value="F:UDP-N-acetylmuramoylalanyl-D-glutamate-2,6-diaminopimelate ligase activity"/>
    <property type="evidence" value="ECO:0007669"/>
    <property type="project" value="UniProtKB-UniRule"/>
</dbReference>
<dbReference type="InterPro" id="IPR005761">
    <property type="entry name" value="UDP-N-AcMur-Glu-dNH2Pim_ligase"/>
</dbReference>
<feature type="binding site" evidence="7">
    <location>
        <begin position="410"/>
        <end position="413"/>
    </location>
    <ligand>
        <name>meso-2,6-diaminopimelate</name>
        <dbReference type="ChEBI" id="CHEBI:57791"/>
    </ligand>
</feature>
<dbReference type="SUPFAM" id="SSF53623">
    <property type="entry name" value="MurD-like peptide ligases, catalytic domain"/>
    <property type="match status" value="1"/>
</dbReference>
<dbReference type="Pfam" id="PF01225">
    <property type="entry name" value="Mur_ligase"/>
    <property type="match status" value="1"/>
</dbReference>
<feature type="binding site" evidence="7">
    <location>
        <begin position="44"/>
        <end position="46"/>
    </location>
    <ligand>
        <name>UDP-N-acetyl-alpha-D-muramoyl-L-alanyl-D-glutamate</name>
        <dbReference type="ChEBI" id="CHEBI:83900"/>
    </ligand>
</feature>
<keyword evidence="2 7" id="KW-0132">Cell division</keyword>
<dbReference type="GO" id="GO:0005737">
    <property type="term" value="C:cytoplasm"/>
    <property type="evidence" value="ECO:0007669"/>
    <property type="project" value="UniProtKB-SubCell"/>
</dbReference>
<evidence type="ECO:0000256" key="1">
    <source>
        <dbReference type="ARBA" id="ARBA00005898"/>
    </source>
</evidence>
<dbReference type="SUPFAM" id="SSF63418">
    <property type="entry name" value="MurE/MurF N-terminal domain"/>
    <property type="match status" value="1"/>
</dbReference>
<dbReference type="InterPro" id="IPR036565">
    <property type="entry name" value="Mur-like_cat_sf"/>
</dbReference>
<feature type="domain" description="Mur ligase C-terminal" evidence="10">
    <location>
        <begin position="337"/>
        <end position="463"/>
    </location>
</feature>
<feature type="binding site" evidence="7">
    <location>
        <begin position="110"/>
        <end position="116"/>
    </location>
    <ligand>
        <name>ATP</name>
        <dbReference type="ChEBI" id="CHEBI:30616"/>
    </ligand>
</feature>
<feature type="binding site" evidence="7">
    <location>
        <position position="187"/>
    </location>
    <ligand>
        <name>UDP-N-acetyl-alpha-D-muramoyl-L-alanyl-D-glutamate</name>
        <dbReference type="ChEBI" id="CHEBI:83900"/>
    </ligand>
</feature>
<comment type="subcellular location">
    <subcellularLocation>
        <location evidence="7 8">Cytoplasm</location>
    </subcellularLocation>
</comment>
<evidence type="ECO:0000256" key="2">
    <source>
        <dbReference type="ARBA" id="ARBA00022618"/>
    </source>
</evidence>
<dbReference type="NCBIfam" id="NF001126">
    <property type="entry name" value="PRK00139.1-4"/>
    <property type="match status" value="1"/>
</dbReference>
<evidence type="ECO:0000256" key="7">
    <source>
        <dbReference type="HAMAP-Rule" id="MF_00208"/>
    </source>
</evidence>
<keyword evidence="7 12" id="KW-0436">Ligase</keyword>
<dbReference type="Pfam" id="PF02875">
    <property type="entry name" value="Mur_ligase_C"/>
    <property type="match status" value="1"/>
</dbReference>
<dbReference type="EC" id="6.3.2.13" evidence="7"/>
<dbReference type="InterPro" id="IPR013221">
    <property type="entry name" value="Mur_ligase_cen"/>
</dbReference>
<comment type="caution">
    <text evidence="12">The sequence shown here is derived from an EMBL/GenBank/DDBJ whole genome shotgun (WGS) entry which is preliminary data.</text>
</comment>
<evidence type="ECO:0000256" key="4">
    <source>
        <dbReference type="ARBA" id="ARBA00022984"/>
    </source>
</evidence>
<feature type="binding site" evidence="7">
    <location>
        <position position="386"/>
    </location>
    <ligand>
        <name>meso-2,6-diaminopimelate</name>
        <dbReference type="ChEBI" id="CHEBI:57791"/>
    </ligand>
</feature>
<name>A0A3N1PPU9_9GAMM</name>
<feature type="short sequence motif" description="Meso-diaminopimelate recognition motif" evidence="7">
    <location>
        <begin position="410"/>
        <end position="413"/>
    </location>
</feature>
<evidence type="ECO:0000256" key="8">
    <source>
        <dbReference type="RuleBase" id="RU004135"/>
    </source>
</evidence>
<comment type="similarity">
    <text evidence="1 7">Belongs to the MurCDEF family. MurE subfamily.</text>
</comment>
<dbReference type="InterPro" id="IPR000713">
    <property type="entry name" value="Mur_ligase_N"/>
</dbReference>
<accession>A0A3N1PPU9</accession>
<dbReference type="NCBIfam" id="NF001123">
    <property type="entry name" value="PRK00139.1-1"/>
    <property type="match status" value="1"/>
</dbReference>
<comment type="caution">
    <text evidence="7">Lacks conserved residue(s) required for the propagation of feature annotation.</text>
</comment>
<dbReference type="Pfam" id="PF08245">
    <property type="entry name" value="Mur_ligase_M"/>
    <property type="match status" value="1"/>
</dbReference>
<evidence type="ECO:0000256" key="3">
    <source>
        <dbReference type="ARBA" id="ARBA00022960"/>
    </source>
</evidence>
<evidence type="ECO:0000259" key="9">
    <source>
        <dbReference type="Pfam" id="PF01225"/>
    </source>
</evidence>
<feature type="binding site" evidence="7">
    <location>
        <position position="151"/>
    </location>
    <ligand>
        <name>UDP-N-acetyl-alpha-D-muramoyl-L-alanyl-D-glutamate</name>
        <dbReference type="ChEBI" id="CHEBI:83900"/>
    </ligand>
</feature>
<feature type="binding site" evidence="7">
    <location>
        <begin position="152"/>
        <end position="153"/>
    </location>
    <ligand>
        <name>UDP-N-acetyl-alpha-D-muramoyl-L-alanyl-D-glutamate</name>
        <dbReference type="ChEBI" id="CHEBI:83900"/>
    </ligand>
</feature>
<dbReference type="GO" id="GO:0009252">
    <property type="term" value="P:peptidoglycan biosynthetic process"/>
    <property type="evidence" value="ECO:0007669"/>
    <property type="project" value="UniProtKB-UniRule"/>
</dbReference>
<dbReference type="PANTHER" id="PTHR23135">
    <property type="entry name" value="MUR LIGASE FAMILY MEMBER"/>
    <property type="match status" value="1"/>
</dbReference>
<keyword evidence="3 7" id="KW-0133">Cell shape</keyword>
<reference evidence="12 13" key="1">
    <citation type="submission" date="2018-11" db="EMBL/GenBank/DDBJ databases">
        <title>Genomic Encyclopedia of Type Strains, Phase IV (KMG-IV): sequencing the most valuable type-strain genomes for metagenomic binning, comparative biology and taxonomic classification.</title>
        <authorList>
            <person name="Goeker M."/>
        </authorList>
    </citation>
    <scope>NUCLEOTIDE SEQUENCE [LARGE SCALE GENOMIC DNA]</scope>
    <source>
        <strain evidence="12 13">DSM 21945</strain>
    </source>
</reference>
<organism evidence="12 13">
    <name type="scientific">Gallaecimonas pentaromativorans</name>
    <dbReference type="NCBI Taxonomy" id="584787"/>
    <lineage>
        <taxon>Bacteria</taxon>
        <taxon>Pseudomonadati</taxon>
        <taxon>Pseudomonadota</taxon>
        <taxon>Gammaproteobacteria</taxon>
        <taxon>Enterobacterales</taxon>
        <taxon>Gallaecimonadaceae</taxon>
        <taxon>Gallaecimonas</taxon>
    </lineage>
</organism>
<feature type="binding site" evidence="7">
    <location>
        <position position="465"/>
    </location>
    <ligand>
        <name>meso-2,6-diaminopimelate</name>
        <dbReference type="ChEBI" id="CHEBI:57791"/>
    </ligand>
</feature>
<dbReference type="UniPathway" id="UPA00219"/>
<comment type="pathway">
    <text evidence="7 8">Cell wall biogenesis; peptidoglycan biosynthesis.</text>
</comment>